<feature type="region of interest" description="Disordered" evidence="1">
    <location>
        <begin position="76"/>
        <end position="115"/>
    </location>
</feature>
<keyword evidence="2" id="KW-1133">Transmembrane helix</keyword>
<name>A0A061AX04_RHOTO</name>
<keyword evidence="2" id="KW-0472">Membrane</keyword>
<evidence type="ECO:0000256" key="1">
    <source>
        <dbReference type="SAM" id="MobiDB-lite"/>
    </source>
</evidence>
<dbReference type="AlphaFoldDB" id="A0A061AX04"/>
<sequence length="309" mass="32699">MHRVPALRLSAARPTALVSPAALRNFSSTSSSHLVRTALSAPRPPQAAALTVQWSQRTAFDGLALHRRGLASSAVRLAPNSTSSSSHQSSRSSSSSSSSGQSSSSSSSSSEDPSKIPLTQKIKYLFRKHGWTALAVYLLLSAIDFGLCFVVIYAVGADRVREAEDWVLDQLKWKRSPEAAVPGEEGRLSRAYHEIKEFKDQHTRHRIKGPEAHPTPEAAQAAAEGKDAATVAAVDKESKKDYSALATTAILAYAIHKTALLPFRVGVTFAITPKVVRMLQGWGFKVGYAAGAPPVAAGAAAGAASKASS</sequence>
<dbReference type="PANTHER" id="PTHR21377:SF0">
    <property type="entry name" value="PROTEIN FAM210B, MITOCHONDRIAL"/>
    <property type="match status" value="1"/>
</dbReference>
<reference evidence="4" key="1">
    <citation type="journal article" date="2014" name="Genome Announc.">
        <title>Draft genome sequence of Rhodosporidium toruloides CECT1137, an oleaginous yeast of biotechnological interest.</title>
        <authorList>
            <person name="Morin N."/>
            <person name="Calcas X."/>
            <person name="Devillers H."/>
            <person name="Durrens P."/>
            <person name="Sherman D.J."/>
            <person name="Nicaud J.-M."/>
            <person name="Neuveglise C."/>
        </authorList>
    </citation>
    <scope>NUCLEOTIDE SEQUENCE</scope>
    <source>
        <strain evidence="4">CECT1137</strain>
    </source>
</reference>
<dbReference type="PANTHER" id="PTHR21377">
    <property type="entry name" value="PROTEIN FAM210B, MITOCHONDRIAL"/>
    <property type="match status" value="1"/>
</dbReference>
<dbReference type="InterPro" id="IPR045866">
    <property type="entry name" value="FAM210A/B-like"/>
</dbReference>
<evidence type="ECO:0000259" key="3">
    <source>
        <dbReference type="Pfam" id="PF06916"/>
    </source>
</evidence>
<evidence type="ECO:0000256" key="2">
    <source>
        <dbReference type="SAM" id="Phobius"/>
    </source>
</evidence>
<feature type="compositionally biased region" description="Low complexity" evidence="1">
    <location>
        <begin position="81"/>
        <end position="110"/>
    </location>
</feature>
<dbReference type="OrthoDB" id="426386at2759"/>
<evidence type="ECO:0000313" key="4">
    <source>
        <dbReference type="EMBL" id="CDR41750.1"/>
    </source>
</evidence>
<organism evidence="4">
    <name type="scientific">Rhodotorula toruloides</name>
    <name type="common">Yeast</name>
    <name type="synonym">Rhodosporidium toruloides</name>
    <dbReference type="NCBI Taxonomy" id="5286"/>
    <lineage>
        <taxon>Eukaryota</taxon>
        <taxon>Fungi</taxon>
        <taxon>Dikarya</taxon>
        <taxon>Basidiomycota</taxon>
        <taxon>Pucciniomycotina</taxon>
        <taxon>Microbotryomycetes</taxon>
        <taxon>Sporidiobolales</taxon>
        <taxon>Sporidiobolaceae</taxon>
        <taxon>Rhodotorula</taxon>
    </lineage>
</organism>
<protein>
    <submittedName>
        <fullName evidence="4">RHTO0S06e05512g1_1</fullName>
    </submittedName>
</protein>
<keyword evidence="2" id="KW-0812">Transmembrane</keyword>
<proteinExistence type="predicted"/>
<accession>A0A061AX04</accession>
<dbReference type="EMBL" id="LK052941">
    <property type="protein sequence ID" value="CDR41750.1"/>
    <property type="molecule type" value="Genomic_DNA"/>
</dbReference>
<feature type="domain" description="DUF1279" evidence="3">
    <location>
        <begin position="120"/>
        <end position="273"/>
    </location>
</feature>
<gene>
    <name evidence="4" type="ORF">RHTO0S_06e05512g</name>
</gene>
<feature type="transmembrane region" description="Helical" evidence="2">
    <location>
        <begin position="131"/>
        <end position="155"/>
    </location>
</feature>
<dbReference type="Pfam" id="PF06916">
    <property type="entry name" value="FAM210A-B_dom"/>
    <property type="match status" value="1"/>
</dbReference>
<dbReference type="InterPro" id="IPR009688">
    <property type="entry name" value="FAM210A/B-like_dom"/>
</dbReference>
<dbReference type="GO" id="GO:0005739">
    <property type="term" value="C:mitochondrion"/>
    <property type="evidence" value="ECO:0007669"/>
    <property type="project" value="TreeGrafter"/>
</dbReference>